<evidence type="ECO:0000313" key="3">
    <source>
        <dbReference type="Proteomes" id="UP000253551"/>
    </source>
</evidence>
<reference evidence="2 3" key="1">
    <citation type="journal article" date="2018" name="G3 (Bethesda)">
        <title>Phylogenetic and Phylogenomic Definition of Rhizopus Species.</title>
        <authorList>
            <person name="Gryganskyi A.P."/>
            <person name="Golan J."/>
            <person name="Dolatabadi S."/>
            <person name="Mondo S."/>
            <person name="Robb S."/>
            <person name="Idnurm A."/>
            <person name="Muszewska A."/>
            <person name="Steczkiewicz K."/>
            <person name="Masonjones S."/>
            <person name="Liao H.L."/>
            <person name="Gajdeczka M.T."/>
            <person name="Anike F."/>
            <person name="Vuek A."/>
            <person name="Anishchenko I.M."/>
            <person name="Voigt K."/>
            <person name="de Hoog G.S."/>
            <person name="Smith M.E."/>
            <person name="Heitman J."/>
            <person name="Vilgalys R."/>
            <person name="Stajich J.E."/>
        </authorList>
    </citation>
    <scope>NUCLEOTIDE SEQUENCE [LARGE SCALE GENOMIC DNA]</scope>
    <source>
        <strain evidence="2 3">LSU 92-RS-03</strain>
    </source>
</reference>
<proteinExistence type="predicted"/>
<gene>
    <name evidence="2" type="ORF">CU098_009442</name>
</gene>
<comment type="caution">
    <text evidence="2">The sequence shown here is derived from an EMBL/GenBank/DDBJ whole genome shotgun (WGS) entry which is preliminary data.</text>
</comment>
<evidence type="ECO:0000313" key="2">
    <source>
        <dbReference type="EMBL" id="RCH89837.1"/>
    </source>
</evidence>
<organism evidence="2 3">
    <name type="scientific">Rhizopus stolonifer</name>
    <name type="common">Rhizopus nigricans</name>
    <dbReference type="NCBI Taxonomy" id="4846"/>
    <lineage>
        <taxon>Eukaryota</taxon>
        <taxon>Fungi</taxon>
        <taxon>Fungi incertae sedis</taxon>
        <taxon>Mucoromycota</taxon>
        <taxon>Mucoromycotina</taxon>
        <taxon>Mucoromycetes</taxon>
        <taxon>Mucorales</taxon>
        <taxon>Mucorineae</taxon>
        <taxon>Rhizopodaceae</taxon>
        <taxon>Rhizopus</taxon>
    </lineage>
</organism>
<sequence length="217" mass="23760">MKTAILAYLGLAAIQAVCAAHDFSVYIVPPPLPERQNYFAERDQHVINPWGVCANTASPVIVYTNNYMDGMPAHIVVTDTGVSIPCVYQERNEDEHEYYTCAGVDVTATTTVAITTAIPNCSNKEKIFGKKKGNGYKGDCCKSQADCWEECINGKCNEPTKATTTTTTTIKKTATSRKPTATCISDYKDKKKGNGPKNACCPTQWDCKEDYINGKCN</sequence>
<protein>
    <submittedName>
        <fullName evidence="2">Uncharacterized protein</fullName>
    </submittedName>
</protein>
<dbReference type="EMBL" id="PJQM01003262">
    <property type="protein sequence ID" value="RCH89837.1"/>
    <property type="molecule type" value="Genomic_DNA"/>
</dbReference>
<evidence type="ECO:0000256" key="1">
    <source>
        <dbReference type="SAM" id="SignalP"/>
    </source>
</evidence>
<feature type="signal peptide" evidence="1">
    <location>
        <begin position="1"/>
        <end position="19"/>
    </location>
</feature>
<dbReference type="AlphaFoldDB" id="A0A367JIS5"/>
<dbReference type="Proteomes" id="UP000253551">
    <property type="component" value="Unassembled WGS sequence"/>
</dbReference>
<accession>A0A367JIS5</accession>
<keyword evidence="1" id="KW-0732">Signal</keyword>
<keyword evidence="3" id="KW-1185">Reference proteome</keyword>
<dbReference type="OrthoDB" id="2267457at2759"/>
<name>A0A367JIS5_RHIST</name>
<feature type="chain" id="PRO_5016737157" evidence="1">
    <location>
        <begin position="20"/>
        <end position="217"/>
    </location>
</feature>